<protein>
    <submittedName>
        <fullName evidence="1">Uncharacterized protein</fullName>
    </submittedName>
</protein>
<name>A0A4R4WQ93_9ACTN</name>
<proteinExistence type="predicted"/>
<dbReference type="RefSeq" id="WP_132324330.1">
    <property type="nucleotide sequence ID" value="NZ_SMKR01000126.1"/>
</dbReference>
<reference evidence="1 2" key="1">
    <citation type="submission" date="2019-02" db="EMBL/GenBank/DDBJ databases">
        <title>Draft genome sequences of novel Actinobacteria.</title>
        <authorList>
            <person name="Sahin N."/>
            <person name="Ay H."/>
            <person name="Saygin H."/>
        </authorList>
    </citation>
    <scope>NUCLEOTIDE SEQUENCE [LARGE SCALE GENOMIC DNA]</scope>
    <source>
        <strain evidence="1 2">16K104</strain>
    </source>
</reference>
<accession>A0A4R4WQ93</accession>
<keyword evidence="2" id="KW-1185">Reference proteome</keyword>
<dbReference type="OrthoDB" id="3831022at2"/>
<evidence type="ECO:0000313" key="2">
    <source>
        <dbReference type="Proteomes" id="UP000295172"/>
    </source>
</evidence>
<evidence type="ECO:0000313" key="1">
    <source>
        <dbReference type="EMBL" id="TDD18825.1"/>
    </source>
</evidence>
<comment type="caution">
    <text evidence="1">The sequence shown here is derived from an EMBL/GenBank/DDBJ whole genome shotgun (WGS) entry which is preliminary data.</text>
</comment>
<dbReference type="EMBL" id="SMKR01000126">
    <property type="protein sequence ID" value="TDD18825.1"/>
    <property type="molecule type" value="Genomic_DNA"/>
</dbReference>
<sequence>MNPARLAMAYQACEVADLARTAVTLHDPVEARAQAELVLAAARRLSAAAARLTDTGPPADPLQHFAYQHPEEAAADIADWLRHHPGTGEAPGGAD</sequence>
<dbReference type="AlphaFoldDB" id="A0A4R4WQ93"/>
<dbReference type="Proteomes" id="UP000295172">
    <property type="component" value="Unassembled WGS sequence"/>
</dbReference>
<organism evidence="1 2">
    <name type="scientific">Kribbella turkmenica</name>
    <dbReference type="NCBI Taxonomy" id="2530375"/>
    <lineage>
        <taxon>Bacteria</taxon>
        <taxon>Bacillati</taxon>
        <taxon>Actinomycetota</taxon>
        <taxon>Actinomycetes</taxon>
        <taxon>Propionibacteriales</taxon>
        <taxon>Kribbellaceae</taxon>
        <taxon>Kribbella</taxon>
    </lineage>
</organism>
<gene>
    <name evidence="1" type="ORF">E1218_25250</name>
</gene>